<dbReference type="Pfam" id="PF18950">
    <property type="entry name" value="DUF5694"/>
    <property type="match status" value="1"/>
</dbReference>
<evidence type="ECO:0000256" key="1">
    <source>
        <dbReference type="SAM" id="SignalP"/>
    </source>
</evidence>
<feature type="signal peptide" evidence="1">
    <location>
        <begin position="1"/>
        <end position="22"/>
    </location>
</feature>
<dbReference type="InterPro" id="IPR043749">
    <property type="entry name" value="DUF5694"/>
</dbReference>
<protein>
    <recommendedName>
        <fullName evidence="4">TraB/GumN family protein</fullName>
    </recommendedName>
</protein>
<organism evidence="2 3">
    <name type="scientific">Polaribacter porphyrae</name>
    <dbReference type="NCBI Taxonomy" id="1137780"/>
    <lineage>
        <taxon>Bacteria</taxon>
        <taxon>Pseudomonadati</taxon>
        <taxon>Bacteroidota</taxon>
        <taxon>Flavobacteriia</taxon>
        <taxon>Flavobacteriales</taxon>
        <taxon>Flavobacteriaceae</taxon>
    </lineage>
</organism>
<evidence type="ECO:0008006" key="4">
    <source>
        <dbReference type="Google" id="ProtNLM"/>
    </source>
</evidence>
<reference evidence="2 3" key="1">
    <citation type="submission" date="2016-12" db="EMBL/GenBank/DDBJ databases">
        <title>Trade-off between light-utilization and light-protection in marine flavobacteria.</title>
        <authorList>
            <person name="Kumagai Y."/>
            <person name="Yoshizawa S."/>
            <person name="Kogure K."/>
            <person name="Iwasaki W."/>
        </authorList>
    </citation>
    <scope>NUCLEOTIDE SEQUENCE [LARGE SCALE GENOMIC DNA]</scope>
    <source>
        <strain evidence="2 3">NBRC 108759</strain>
    </source>
</reference>
<proteinExistence type="predicted"/>
<feature type="chain" id="PRO_5015636423" description="TraB/GumN family protein" evidence="1">
    <location>
        <begin position="23"/>
        <end position="327"/>
    </location>
</feature>
<dbReference type="AlphaFoldDB" id="A0A2S7WQH1"/>
<keyword evidence="3" id="KW-1185">Reference proteome</keyword>
<evidence type="ECO:0000313" key="2">
    <source>
        <dbReference type="EMBL" id="PQJ79868.1"/>
    </source>
</evidence>
<sequence>MKIMKYLIVLSLTILFVFSARAQENKSIIKATQTEKSTVRSKQLGKSTIKATQSGESTIRANEKQRTKVKGHQSNKPIKTLLIGVSHWANYGQKGNDVVQTNEPDILSNQYQKELEEIASKIKKFNPDKIFVERVIDYQPKLDSLYQLYKTSNWGDNKRNEIYQLGFRIAKSLNHKRVYGVDFHGTQFPFDSIVKVIQQENQMGLMNEIQIKLQHFAKQYNKLVAEKKSLKEILIFLNTKENKKANLSLYLSSMSKVGKLDNNIGIFTASEWLRRNLNMYGFILKYIEPKDERIMVLLGAGHIAAIENMMDYNSGLEIIKLNELIDD</sequence>
<accession>A0A2S7WQH1</accession>
<keyword evidence="1" id="KW-0732">Signal</keyword>
<dbReference type="EMBL" id="MSCN01000001">
    <property type="protein sequence ID" value="PQJ79868.1"/>
    <property type="molecule type" value="Genomic_DNA"/>
</dbReference>
<comment type="caution">
    <text evidence="2">The sequence shown here is derived from an EMBL/GenBank/DDBJ whole genome shotgun (WGS) entry which is preliminary data.</text>
</comment>
<evidence type="ECO:0000313" key="3">
    <source>
        <dbReference type="Proteomes" id="UP000238882"/>
    </source>
</evidence>
<dbReference type="Proteomes" id="UP000238882">
    <property type="component" value="Unassembled WGS sequence"/>
</dbReference>
<gene>
    <name evidence="2" type="ORF">BTO18_12090</name>
</gene>
<name>A0A2S7WQH1_9FLAO</name>